<organism evidence="2 3">
    <name type="scientific">Azoarcus taiwanensis</name>
    <dbReference type="NCBI Taxonomy" id="666964"/>
    <lineage>
        <taxon>Bacteria</taxon>
        <taxon>Pseudomonadati</taxon>
        <taxon>Pseudomonadota</taxon>
        <taxon>Betaproteobacteria</taxon>
        <taxon>Rhodocyclales</taxon>
        <taxon>Zoogloeaceae</taxon>
        <taxon>Azoarcus</taxon>
    </lineage>
</organism>
<dbReference type="Gene3D" id="3.40.50.1820">
    <property type="entry name" value="alpha/beta hydrolase"/>
    <property type="match status" value="1"/>
</dbReference>
<keyword evidence="3" id="KW-1185">Reference proteome</keyword>
<protein>
    <submittedName>
        <fullName evidence="2">Alpha/beta fold hydrolase</fullName>
    </submittedName>
</protein>
<name>A0A972F996_9RHOO</name>
<evidence type="ECO:0000313" key="2">
    <source>
        <dbReference type="EMBL" id="NMG04160.1"/>
    </source>
</evidence>
<sequence>MPRPTHLAWLPSLLLVALAVALTTGGFFLPPVAEGPVAPLVLPDQAPLDEQVSWLELDGAAPVAVTDLMPPRAPKAWLLFIHGTSLHAGWYRDMARELNTRDIAVRLLDLPGHGRSGGTRGHLPSSTAIDRLLEKALLALPDRDVPRYLGGHSLGADVVTRPELLQRMALAGRPVSGLLLLAPYLAGADIGVDCPLVCTMNSINPAGMFADGYPTVRQNWRFASAGRDPLLTDVYDRTLLRRLFSEQPASQRLAALPAPVLALIGDRDELISAARLDRLFATARPDRGRLAVLADTDHMGIRTRAVADMGDFILAQGGPAEPPPLDRAHPR</sequence>
<dbReference type="PANTHER" id="PTHR11614">
    <property type="entry name" value="PHOSPHOLIPASE-RELATED"/>
    <property type="match status" value="1"/>
</dbReference>
<reference evidence="2" key="1">
    <citation type="submission" date="2019-12" db="EMBL/GenBank/DDBJ databases">
        <title>Comparative genomics gives insights into the taxonomy of the Azoarcus-Aromatoleum group and reveals separate origins of nif in the plant-associated Azoarcus and non-plant-associated Aromatoleum sub-groups.</title>
        <authorList>
            <person name="Lafos M."/>
            <person name="Maluk M."/>
            <person name="Batista M."/>
            <person name="Junghare M."/>
            <person name="Carmona M."/>
            <person name="Faoro H."/>
            <person name="Cruz L.M."/>
            <person name="Battistoni F."/>
            <person name="De Souza E."/>
            <person name="Pedrosa F."/>
            <person name="Chen W.-M."/>
            <person name="Poole P.S."/>
            <person name="Dixon R.A."/>
            <person name="James E.K."/>
        </authorList>
    </citation>
    <scope>NUCLEOTIDE SEQUENCE</scope>
    <source>
        <strain evidence="2">NSC3</strain>
    </source>
</reference>
<dbReference type="Pfam" id="PF12146">
    <property type="entry name" value="Hydrolase_4"/>
    <property type="match status" value="1"/>
</dbReference>
<comment type="caution">
    <text evidence="2">The sequence shown here is derived from an EMBL/GenBank/DDBJ whole genome shotgun (WGS) entry which is preliminary data.</text>
</comment>
<evidence type="ECO:0000313" key="3">
    <source>
        <dbReference type="Proteomes" id="UP000599523"/>
    </source>
</evidence>
<dbReference type="InterPro" id="IPR051044">
    <property type="entry name" value="MAG_DAG_Lipase"/>
</dbReference>
<dbReference type="RefSeq" id="WP_168988845.1">
    <property type="nucleotide sequence ID" value="NZ_CAWPHM010000328.1"/>
</dbReference>
<dbReference type="GO" id="GO:0016787">
    <property type="term" value="F:hydrolase activity"/>
    <property type="evidence" value="ECO:0007669"/>
    <property type="project" value="UniProtKB-KW"/>
</dbReference>
<feature type="domain" description="Serine aminopeptidase S33" evidence="1">
    <location>
        <begin position="73"/>
        <end position="299"/>
    </location>
</feature>
<evidence type="ECO:0000259" key="1">
    <source>
        <dbReference type="Pfam" id="PF12146"/>
    </source>
</evidence>
<dbReference type="InterPro" id="IPR029058">
    <property type="entry name" value="AB_hydrolase_fold"/>
</dbReference>
<accession>A0A972F996</accession>
<keyword evidence="2" id="KW-0378">Hydrolase</keyword>
<dbReference type="SUPFAM" id="SSF53474">
    <property type="entry name" value="alpha/beta-Hydrolases"/>
    <property type="match status" value="1"/>
</dbReference>
<dbReference type="InterPro" id="IPR022742">
    <property type="entry name" value="Hydrolase_4"/>
</dbReference>
<gene>
    <name evidence="2" type="ORF">GPA21_14470</name>
</gene>
<dbReference type="Proteomes" id="UP000599523">
    <property type="component" value="Unassembled WGS sequence"/>
</dbReference>
<dbReference type="AlphaFoldDB" id="A0A972F996"/>
<dbReference type="EMBL" id="WTVM01000098">
    <property type="protein sequence ID" value="NMG04160.1"/>
    <property type="molecule type" value="Genomic_DNA"/>
</dbReference>
<proteinExistence type="predicted"/>